<keyword evidence="3" id="KW-0677">Repeat</keyword>
<evidence type="ECO:0000259" key="6">
    <source>
        <dbReference type="PROSITE" id="PS50026"/>
    </source>
</evidence>
<dbReference type="InterPro" id="IPR049883">
    <property type="entry name" value="NOTCH1_EGF-like"/>
</dbReference>
<dbReference type="InterPro" id="IPR009030">
    <property type="entry name" value="Growth_fac_rcpt_cys_sf"/>
</dbReference>
<dbReference type="PROSITE" id="PS01186">
    <property type="entry name" value="EGF_2"/>
    <property type="match status" value="2"/>
</dbReference>
<dbReference type="GO" id="GO:0005509">
    <property type="term" value="F:calcium ion binding"/>
    <property type="evidence" value="ECO:0007669"/>
    <property type="project" value="InterPro"/>
</dbReference>
<sequence length="115" mass="12703">MCYNTIGSYECRCKPGYNGNPVSLLGCIDVNECQMSDHYCGPNAECQNFVGGYNCVCQPGYERRGKKGHCKDINECKEMPCHKAAMCYNLPGTFTCTCIEGYSGDGFDCQGQKFV</sequence>
<accession>A0A915K841</accession>
<dbReference type="PROSITE" id="PS00010">
    <property type="entry name" value="ASX_HYDROXYL"/>
    <property type="match status" value="3"/>
</dbReference>
<dbReference type="FunFam" id="2.10.25.10:FF:000002">
    <property type="entry name" value="Latent-transforming growth factor beta-binding protein 3"/>
    <property type="match status" value="1"/>
</dbReference>
<dbReference type="PROSITE" id="PS01187">
    <property type="entry name" value="EGF_CA"/>
    <property type="match status" value="2"/>
</dbReference>
<dbReference type="Proteomes" id="UP000887565">
    <property type="component" value="Unplaced"/>
</dbReference>
<evidence type="ECO:0000256" key="4">
    <source>
        <dbReference type="ARBA" id="ARBA00023157"/>
    </source>
</evidence>
<dbReference type="PROSITE" id="PS50026">
    <property type="entry name" value="EGF_3"/>
    <property type="match status" value="2"/>
</dbReference>
<evidence type="ECO:0000256" key="1">
    <source>
        <dbReference type="ARBA" id="ARBA00022536"/>
    </source>
</evidence>
<evidence type="ECO:0000256" key="3">
    <source>
        <dbReference type="ARBA" id="ARBA00022737"/>
    </source>
</evidence>
<keyword evidence="1 5" id="KW-0245">EGF-like domain</keyword>
<dbReference type="Pfam" id="PF07645">
    <property type="entry name" value="EGF_CA"/>
    <property type="match status" value="3"/>
</dbReference>
<proteinExistence type="predicted"/>
<dbReference type="WBParaSite" id="nRc.2.0.1.t34057-RA">
    <property type="protein sequence ID" value="nRc.2.0.1.t34057-RA"/>
    <property type="gene ID" value="nRc.2.0.1.g34057"/>
</dbReference>
<keyword evidence="2" id="KW-0732">Signal</keyword>
<name>A0A915K841_ROMCU</name>
<dbReference type="InterPro" id="IPR000152">
    <property type="entry name" value="EGF-type_Asp/Asn_hydroxyl_site"/>
</dbReference>
<dbReference type="PANTHER" id="PTHR24050:SF28">
    <property type="entry name" value="UROMODULIN-LIKE"/>
    <property type="match status" value="1"/>
</dbReference>
<dbReference type="FunFam" id="2.10.25.10:FF:000038">
    <property type="entry name" value="Fibrillin 2"/>
    <property type="match status" value="1"/>
</dbReference>
<keyword evidence="7" id="KW-1185">Reference proteome</keyword>
<dbReference type="CDD" id="cd00054">
    <property type="entry name" value="EGF_CA"/>
    <property type="match status" value="2"/>
</dbReference>
<dbReference type="Gene3D" id="2.10.25.10">
    <property type="entry name" value="Laminin"/>
    <property type="match status" value="3"/>
</dbReference>
<dbReference type="SMART" id="SM00181">
    <property type="entry name" value="EGF"/>
    <property type="match status" value="2"/>
</dbReference>
<dbReference type="InterPro" id="IPR018097">
    <property type="entry name" value="EGF_Ca-bd_CS"/>
</dbReference>
<dbReference type="InterPro" id="IPR000742">
    <property type="entry name" value="EGF"/>
</dbReference>
<evidence type="ECO:0000313" key="8">
    <source>
        <dbReference type="WBParaSite" id="nRc.2.0.1.t34057-RA"/>
    </source>
</evidence>
<evidence type="ECO:0000256" key="5">
    <source>
        <dbReference type="PROSITE-ProRule" id="PRU00076"/>
    </source>
</evidence>
<feature type="domain" description="EGF-like" evidence="6">
    <location>
        <begin position="29"/>
        <end position="71"/>
    </location>
</feature>
<dbReference type="InterPro" id="IPR001881">
    <property type="entry name" value="EGF-like_Ca-bd_dom"/>
</dbReference>
<feature type="domain" description="EGF-like" evidence="6">
    <location>
        <begin position="72"/>
        <end position="110"/>
    </location>
</feature>
<protein>
    <submittedName>
        <fullName evidence="8">EGF-like domain-containing protein</fullName>
    </submittedName>
</protein>
<evidence type="ECO:0000256" key="2">
    <source>
        <dbReference type="ARBA" id="ARBA00022729"/>
    </source>
</evidence>
<dbReference type="PANTHER" id="PTHR24050">
    <property type="entry name" value="PA14 DOMAIN-CONTAINING PROTEIN"/>
    <property type="match status" value="1"/>
</dbReference>
<dbReference type="InterPro" id="IPR052235">
    <property type="entry name" value="Nephronectin_domain"/>
</dbReference>
<organism evidence="7 8">
    <name type="scientific">Romanomermis culicivorax</name>
    <name type="common">Nematode worm</name>
    <dbReference type="NCBI Taxonomy" id="13658"/>
    <lineage>
        <taxon>Eukaryota</taxon>
        <taxon>Metazoa</taxon>
        <taxon>Ecdysozoa</taxon>
        <taxon>Nematoda</taxon>
        <taxon>Enoplea</taxon>
        <taxon>Dorylaimia</taxon>
        <taxon>Mermithida</taxon>
        <taxon>Mermithoidea</taxon>
        <taxon>Mermithidae</taxon>
        <taxon>Romanomermis</taxon>
    </lineage>
</organism>
<comment type="caution">
    <text evidence="5">Lacks conserved residue(s) required for the propagation of feature annotation.</text>
</comment>
<dbReference type="SMART" id="SM00179">
    <property type="entry name" value="EGF_CA"/>
    <property type="match status" value="3"/>
</dbReference>
<keyword evidence="4" id="KW-1015">Disulfide bond</keyword>
<dbReference type="SUPFAM" id="SSF57184">
    <property type="entry name" value="Growth factor receptor domain"/>
    <property type="match status" value="1"/>
</dbReference>
<evidence type="ECO:0000313" key="7">
    <source>
        <dbReference type="Proteomes" id="UP000887565"/>
    </source>
</evidence>
<dbReference type="OMA" id="RGTAQCE"/>
<reference evidence="8" key="1">
    <citation type="submission" date="2022-11" db="UniProtKB">
        <authorList>
            <consortium name="WormBaseParasite"/>
        </authorList>
    </citation>
    <scope>IDENTIFICATION</scope>
</reference>
<dbReference type="AlphaFoldDB" id="A0A915K841"/>